<keyword evidence="1 4" id="KW-0662">Pyridine nucleotide biosynthesis</keyword>
<evidence type="ECO:0000256" key="5">
    <source>
        <dbReference type="NCBIfam" id="TIGR01814"/>
    </source>
</evidence>
<keyword evidence="8" id="KW-1185">Reference proteome</keyword>
<evidence type="ECO:0000256" key="2">
    <source>
        <dbReference type="ARBA" id="ARBA00022801"/>
    </source>
</evidence>
<dbReference type="GO" id="GO:0030429">
    <property type="term" value="F:kynureninase activity"/>
    <property type="evidence" value="ECO:0007669"/>
    <property type="project" value="UniProtKB-EC"/>
</dbReference>
<comment type="pathway">
    <text evidence="4 6">Cofactor biosynthesis; NAD(+) biosynthesis; quinolinate from L-kynurenine: step 2/3.</text>
</comment>
<dbReference type="NCBIfam" id="TIGR01814">
    <property type="entry name" value="kynureninase"/>
    <property type="match status" value="1"/>
</dbReference>
<dbReference type="Gene3D" id="3.40.640.10">
    <property type="entry name" value="Type I PLP-dependent aspartate aminotransferase-like (Major domain)"/>
    <property type="match status" value="1"/>
</dbReference>
<dbReference type="PANTHER" id="PTHR14084:SF0">
    <property type="entry name" value="KYNURENINASE"/>
    <property type="match status" value="1"/>
</dbReference>
<accession>A0ABU7UZR3</accession>
<dbReference type="InterPro" id="IPR015421">
    <property type="entry name" value="PyrdxlP-dep_Trfase_major"/>
</dbReference>
<feature type="modified residue" description="N6-(pyridoxal phosphate)lysine" evidence="4">
    <location>
        <position position="244"/>
    </location>
</feature>
<keyword evidence="3 4" id="KW-0663">Pyridoxal phosphate</keyword>
<evidence type="ECO:0000256" key="1">
    <source>
        <dbReference type="ARBA" id="ARBA00022642"/>
    </source>
</evidence>
<evidence type="ECO:0000313" key="8">
    <source>
        <dbReference type="Proteomes" id="UP001356170"/>
    </source>
</evidence>
<protein>
    <recommendedName>
        <fullName evidence="4 5">Kynureninase</fullName>
        <ecNumber evidence="4 5">3.7.1.3</ecNumber>
    </recommendedName>
    <alternativeName>
        <fullName evidence="4">L-kynurenine hydrolase</fullName>
    </alternativeName>
</protein>
<dbReference type="RefSeq" id="WP_331703953.1">
    <property type="nucleotide sequence ID" value="NZ_JAZHBO010000002.1"/>
</dbReference>
<dbReference type="EC" id="3.7.1.3" evidence="4 5"/>
<dbReference type="Pfam" id="PF22580">
    <property type="entry name" value="KYNU_C"/>
    <property type="match status" value="1"/>
</dbReference>
<feature type="binding site" evidence="4">
    <location>
        <position position="218"/>
    </location>
    <ligand>
        <name>pyridoxal 5'-phosphate</name>
        <dbReference type="ChEBI" id="CHEBI:597326"/>
    </ligand>
</feature>
<name>A0ABU7UZR3_9GAMM</name>
<comment type="subunit">
    <text evidence="4 6">Homodimer.</text>
</comment>
<evidence type="ECO:0000256" key="4">
    <source>
        <dbReference type="HAMAP-Rule" id="MF_01970"/>
    </source>
</evidence>
<organism evidence="7 8">
    <name type="scientific">Aquilutibacter rugosus</name>
    <dbReference type="NCBI Taxonomy" id="3115820"/>
    <lineage>
        <taxon>Bacteria</taxon>
        <taxon>Pseudomonadati</taxon>
        <taxon>Pseudomonadota</taxon>
        <taxon>Gammaproteobacteria</taxon>
        <taxon>Lysobacterales</taxon>
        <taxon>Lysobacteraceae</taxon>
        <taxon>Aquilutibacter</taxon>
    </lineage>
</organism>
<evidence type="ECO:0000256" key="6">
    <source>
        <dbReference type="PIRNR" id="PIRNR038800"/>
    </source>
</evidence>
<comment type="caution">
    <text evidence="4">Lacks conserved residue(s) required for the propagation of feature annotation.</text>
</comment>
<comment type="function">
    <text evidence="4 6">Catalyzes the cleavage of L-kynurenine (L-Kyn) and L-3-hydroxykynurenine (L-3OHKyn) into anthranilic acid (AA) and 3-hydroxyanthranilic acid (3-OHAA), respectively.</text>
</comment>
<dbReference type="SUPFAM" id="SSF53383">
    <property type="entry name" value="PLP-dependent transferases"/>
    <property type="match status" value="1"/>
</dbReference>
<evidence type="ECO:0000313" key="7">
    <source>
        <dbReference type="EMBL" id="MEF2156024.1"/>
    </source>
</evidence>
<feature type="binding site" evidence="4">
    <location>
        <position position="221"/>
    </location>
    <ligand>
        <name>pyridoxal 5'-phosphate</name>
        <dbReference type="ChEBI" id="CHEBI:597326"/>
    </ligand>
</feature>
<dbReference type="InterPro" id="IPR015422">
    <property type="entry name" value="PyrdxlP-dep_Trfase_small"/>
</dbReference>
<dbReference type="Gene3D" id="3.90.1150.10">
    <property type="entry name" value="Aspartate Aminotransferase, domain 1"/>
    <property type="match status" value="1"/>
</dbReference>
<feature type="binding site" evidence="4">
    <location>
        <position position="243"/>
    </location>
    <ligand>
        <name>pyridoxal 5'-phosphate</name>
        <dbReference type="ChEBI" id="CHEBI:597326"/>
    </ligand>
</feature>
<sequence>MLDNLFDANAVAELDRQFADVTRRDAFRIPQHDGADMAYFVGNSLGLQPVRAADTVNEILGKWADLGVDGHFTGETQWLTYHRLVRDGVARLVGAEPSEVVAMNTLTVNLHLLMASFFKPTNERRAILIEKGAFPTDSYVVQSQLEFHGLDPVHDLIEVEPAADGWFSDEVIRNAIADNADRLALVLWPGVQYRSGQVFDLKAIAAWAHEAGAMVGFDCAHSIGNVTMNLHDADADFAVWCHYKYVNSGPGAVAGAFVHSKHGNGSDRPRLAGWWGNRQDTRFKMASHFEPAQGAEAWQLSNPPVLAMAPLRASLELFDSVPADRRYAYARSMTDYLFALVDRHFADTIEAVTPREPERRGCQVSLRIRAGRDKGRELFSFLESRGVLGDWREPDVIRIAPVPLYNTHQDVLRLANTLTEWCNG</sequence>
<dbReference type="Proteomes" id="UP001356170">
    <property type="component" value="Unassembled WGS sequence"/>
</dbReference>
<feature type="binding site" evidence="4">
    <location>
        <position position="274"/>
    </location>
    <ligand>
        <name>pyridoxal 5'-phosphate</name>
        <dbReference type="ChEBI" id="CHEBI:597326"/>
    </ligand>
</feature>
<comment type="cofactor">
    <cofactor evidence="4 6">
        <name>pyridoxal 5'-phosphate</name>
        <dbReference type="ChEBI" id="CHEBI:597326"/>
    </cofactor>
</comment>
<dbReference type="PIRSF" id="PIRSF038800">
    <property type="entry name" value="KYNU"/>
    <property type="match status" value="1"/>
</dbReference>
<gene>
    <name evidence="4 7" type="primary">kynU</name>
    <name evidence="7" type="ORF">V3390_07245</name>
</gene>
<feature type="binding site" evidence="4">
    <location>
        <position position="106"/>
    </location>
    <ligand>
        <name>pyridoxal 5'-phosphate</name>
        <dbReference type="ChEBI" id="CHEBI:597326"/>
    </ligand>
</feature>
<evidence type="ECO:0000256" key="3">
    <source>
        <dbReference type="ARBA" id="ARBA00022898"/>
    </source>
</evidence>
<keyword evidence="2 4" id="KW-0378">Hydrolase</keyword>
<comment type="caution">
    <text evidence="7">The sequence shown here is derived from an EMBL/GenBank/DDBJ whole genome shotgun (WGS) entry which is preliminary data.</text>
</comment>
<feature type="binding site" evidence="4">
    <location>
        <position position="107"/>
    </location>
    <ligand>
        <name>pyridoxal 5'-phosphate</name>
        <dbReference type="ChEBI" id="CHEBI:597326"/>
    </ligand>
</feature>
<comment type="similarity">
    <text evidence="4 6">Belongs to the kynureninase family.</text>
</comment>
<comment type="catalytic activity">
    <reaction evidence="6">
        <text>3-hydroxy-L-kynurenine + H2O = 3-hydroxyanthranilate + L-alanine + H(+)</text>
        <dbReference type="Rhea" id="RHEA:25143"/>
        <dbReference type="ChEBI" id="CHEBI:15377"/>
        <dbReference type="ChEBI" id="CHEBI:15378"/>
        <dbReference type="ChEBI" id="CHEBI:36559"/>
        <dbReference type="ChEBI" id="CHEBI:57972"/>
        <dbReference type="ChEBI" id="CHEBI:58125"/>
        <dbReference type="EC" id="3.7.1.3"/>
    </reaction>
</comment>
<comment type="pathway">
    <text evidence="4 6">Amino-acid degradation; L-kynurenine degradation; L-alanine and anthranilate from L-kynurenine: step 1/1.</text>
</comment>
<reference evidence="7 8" key="1">
    <citation type="submission" date="2024-01" db="EMBL/GenBank/DDBJ databases">
        <title>Novel species of the genus Luteimonas isolated from rivers.</title>
        <authorList>
            <person name="Lu H."/>
        </authorList>
    </citation>
    <scope>NUCLEOTIDE SEQUENCE [LARGE SCALE GENOMIC DNA]</scope>
    <source>
        <strain evidence="7 8">FXH3W</strain>
    </source>
</reference>
<dbReference type="EMBL" id="JAZHBO010000002">
    <property type="protein sequence ID" value="MEF2156024.1"/>
    <property type="molecule type" value="Genomic_DNA"/>
</dbReference>
<comment type="catalytic activity">
    <reaction evidence="4 6">
        <text>L-kynurenine + H2O = anthranilate + L-alanine + H(+)</text>
        <dbReference type="Rhea" id="RHEA:16813"/>
        <dbReference type="ChEBI" id="CHEBI:15377"/>
        <dbReference type="ChEBI" id="CHEBI:15378"/>
        <dbReference type="ChEBI" id="CHEBI:16567"/>
        <dbReference type="ChEBI" id="CHEBI:57959"/>
        <dbReference type="ChEBI" id="CHEBI:57972"/>
        <dbReference type="EC" id="3.7.1.3"/>
    </reaction>
</comment>
<feature type="binding site" evidence="4">
    <location>
        <position position="302"/>
    </location>
    <ligand>
        <name>pyridoxal 5'-phosphate</name>
        <dbReference type="ChEBI" id="CHEBI:597326"/>
    </ligand>
</feature>
<feature type="binding site" evidence="4">
    <location>
        <begin position="134"/>
        <end position="137"/>
    </location>
    <ligand>
        <name>pyridoxal 5'-phosphate</name>
        <dbReference type="ChEBI" id="CHEBI:597326"/>
    </ligand>
</feature>
<proteinExistence type="inferred from homology"/>
<dbReference type="InterPro" id="IPR010111">
    <property type="entry name" value="Kynureninase"/>
</dbReference>
<dbReference type="HAMAP" id="MF_01970">
    <property type="entry name" value="Kynureninase"/>
    <property type="match status" value="1"/>
</dbReference>
<dbReference type="InterPro" id="IPR015424">
    <property type="entry name" value="PyrdxlP-dep_Trfase"/>
</dbReference>
<dbReference type="PANTHER" id="PTHR14084">
    <property type="entry name" value="KYNURENINASE"/>
    <property type="match status" value="1"/>
</dbReference>